<keyword evidence="3" id="KW-1185">Reference proteome</keyword>
<organism evidence="2 3">
    <name type="scientific">Streptomyces cavernicola</name>
    <dbReference type="NCBI Taxonomy" id="3043613"/>
    <lineage>
        <taxon>Bacteria</taxon>
        <taxon>Bacillati</taxon>
        <taxon>Actinomycetota</taxon>
        <taxon>Actinomycetes</taxon>
        <taxon>Kitasatosporales</taxon>
        <taxon>Streptomycetaceae</taxon>
        <taxon>Streptomyces</taxon>
    </lineage>
</organism>
<evidence type="ECO:0000313" key="3">
    <source>
        <dbReference type="Proteomes" id="UP001223978"/>
    </source>
</evidence>
<dbReference type="InterPro" id="IPR029068">
    <property type="entry name" value="Glyas_Bleomycin-R_OHBP_Dase"/>
</dbReference>
<dbReference type="RefSeq" id="WP_282543962.1">
    <property type="nucleotide sequence ID" value="NZ_JASCIQ010000020.1"/>
</dbReference>
<dbReference type="Gene3D" id="3.10.180.10">
    <property type="entry name" value="2,3-Dihydroxybiphenyl 1,2-Dioxygenase, domain 1"/>
    <property type="match status" value="2"/>
</dbReference>
<sequence length="267" mass="28514">MTAFADGAPCWVDAMFPDIGAAKEFYGELLGWTFDEGSPEFGGYTQAHSNGKAVAAVVPQLPEMAGQPAAWNFYFASSDVAATAERITANGGKLLMEPMAVGEFGTMVTAQDPSGVHFSVWQAGQHEGFAKTGEPGSFCWAEVFTRDAAAADAFFPAVFDFGVKRIVDDAMDFRLWEVDGQPVMGRFKMTDDVPAEAPSYISVYFGVEDCDEAVATVQRLGGRLYFGPMTMAFGRFAVVADPQGAAFAVIDTATTEGEPPQLADPES</sequence>
<dbReference type="CDD" id="cd07247">
    <property type="entry name" value="SgaA_N_like"/>
    <property type="match status" value="2"/>
</dbReference>
<protein>
    <submittedName>
        <fullName evidence="2">VOC family protein</fullName>
    </submittedName>
</protein>
<evidence type="ECO:0000259" key="1">
    <source>
        <dbReference type="PROSITE" id="PS51819"/>
    </source>
</evidence>
<dbReference type="Proteomes" id="UP001223978">
    <property type="component" value="Unassembled WGS sequence"/>
</dbReference>
<dbReference type="PANTHER" id="PTHR33993:SF10">
    <property type="entry name" value="CONSERVED PROTEIN"/>
    <property type="match status" value="1"/>
</dbReference>
<name>A0ABT6SEB8_9ACTN</name>
<reference evidence="2 3" key="1">
    <citation type="submission" date="2023-05" db="EMBL/GenBank/DDBJ databases">
        <title>Draft genome sequence of Streptomyces sp. B-S-A6 isolated from a cave soil in Thailand.</title>
        <authorList>
            <person name="Chamroensaksri N."/>
            <person name="Muangham S."/>
        </authorList>
    </citation>
    <scope>NUCLEOTIDE SEQUENCE [LARGE SCALE GENOMIC DNA]</scope>
    <source>
        <strain evidence="2 3">B-S-A6</strain>
    </source>
</reference>
<dbReference type="SUPFAM" id="SSF54593">
    <property type="entry name" value="Glyoxalase/Bleomycin resistance protein/Dihydroxybiphenyl dioxygenase"/>
    <property type="match status" value="2"/>
</dbReference>
<dbReference type="InterPro" id="IPR052164">
    <property type="entry name" value="Anthracycline_SecMetBiosynth"/>
</dbReference>
<gene>
    <name evidence="2" type="ORF">QIS96_19670</name>
</gene>
<proteinExistence type="predicted"/>
<dbReference type="PROSITE" id="PS51819">
    <property type="entry name" value="VOC"/>
    <property type="match status" value="2"/>
</dbReference>
<comment type="caution">
    <text evidence="2">The sequence shown here is derived from an EMBL/GenBank/DDBJ whole genome shotgun (WGS) entry which is preliminary data.</text>
</comment>
<dbReference type="InterPro" id="IPR037523">
    <property type="entry name" value="VOC_core"/>
</dbReference>
<dbReference type="Pfam" id="PF00903">
    <property type="entry name" value="Glyoxalase"/>
    <property type="match status" value="2"/>
</dbReference>
<dbReference type="EMBL" id="JASCIQ010000020">
    <property type="protein sequence ID" value="MDI3406027.1"/>
    <property type="molecule type" value="Genomic_DNA"/>
</dbReference>
<dbReference type="InterPro" id="IPR004360">
    <property type="entry name" value="Glyas_Fos-R_dOase_dom"/>
</dbReference>
<feature type="domain" description="VOC" evidence="1">
    <location>
        <begin position="8"/>
        <end position="123"/>
    </location>
</feature>
<evidence type="ECO:0000313" key="2">
    <source>
        <dbReference type="EMBL" id="MDI3406027.1"/>
    </source>
</evidence>
<feature type="domain" description="VOC" evidence="1">
    <location>
        <begin position="137"/>
        <end position="252"/>
    </location>
</feature>
<accession>A0ABT6SEB8</accession>
<dbReference type="PANTHER" id="PTHR33993">
    <property type="entry name" value="GLYOXALASE-RELATED"/>
    <property type="match status" value="1"/>
</dbReference>